<dbReference type="InterPro" id="IPR029058">
    <property type="entry name" value="AB_hydrolase_fold"/>
</dbReference>
<comment type="caution">
    <text evidence="3">The sequence shown here is derived from an EMBL/GenBank/DDBJ whole genome shotgun (WGS) entry which is preliminary data.</text>
</comment>
<dbReference type="Gene3D" id="3.40.50.1820">
    <property type="entry name" value="alpha/beta hydrolase"/>
    <property type="match status" value="1"/>
</dbReference>
<protein>
    <recommendedName>
        <fullName evidence="2">Carboxylesterase type B domain-containing protein</fullName>
    </recommendedName>
</protein>
<dbReference type="Proteomes" id="UP000218231">
    <property type="component" value="Unassembled WGS sequence"/>
</dbReference>
<dbReference type="InterPro" id="IPR002018">
    <property type="entry name" value="CarbesteraseB"/>
</dbReference>
<keyword evidence="1" id="KW-0812">Transmembrane</keyword>
<feature type="domain" description="Carboxylesterase type B" evidence="2">
    <location>
        <begin position="3"/>
        <end position="232"/>
    </location>
</feature>
<dbReference type="EMBL" id="LIAE01010710">
    <property type="protein sequence ID" value="PAV56261.1"/>
    <property type="molecule type" value="Genomic_DNA"/>
</dbReference>
<dbReference type="SUPFAM" id="SSF53474">
    <property type="entry name" value="alpha/beta-Hydrolases"/>
    <property type="match status" value="1"/>
</dbReference>
<accession>A0A2A2J3M0</accession>
<dbReference type="STRING" id="2018661.A0A2A2J3M0"/>
<gene>
    <name evidence="3" type="ORF">WR25_15700</name>
</gene>
<keyword evidence="4" id="KW-1185">Reference proteome</keyword>
<dbReference type="AlphaFoldDB" id="A0A2A2J3M0"/>
<evidence type="ECO:0000313" key="3">
    <source>
        <dbReference type="EMBL" id="PAV56261.1"/>
    </source>
</evidence>
<dbReference type="Pfam" id="PF00135">
    <property type="entry name" value="COesterase"/>
    <property type="match status" value="1"/>
</dbReference>
<evidence type="ECO:0000313" key="4">
    <source>
        <dbReference type="Proteomes" id="UP000218231"/>
    </source>
</evidence>
<name>A0A2A2J3M0_9BILA</name>
<dbReference type="OrthoDB" id="19653at2759"/>
<organism evidence="3 4">
    <name type="scientific">Diploscapter pachys</name>
    <dbReference type="NCBI Taxonomy" id="2018661"/>
    <lineage>
        <taxon>Eukaryota</taxon>
        <taxon>Metazoa</taxon>
        <taxon>Ecdysozoa</taxon>
        <taxon>Nematoda</taxon>
        <taxon>Chromadorea</taxon>
        <taxon>Rhabditida</taxon>
        <taxon>Rhabditina</taxon>
        <taxon>Rhabditomorpha</taxon>
        <taxon>Rhabditoidea</taxon>
        <taxon>Rhabditidae</taxon>
        <taxon>Diploscapter</taxon>
    </lineage>
</organism>
<evidence type="ECO:0000256" key="1">
    <source>
        <dbReference type="SAM" id="Phobius"/>
    </source>
</evidence>
<evidence type="ECO:0000259" key="2">
    <source>
        <dbReference type="Pfam" id="PF00135"/>
    </source>
</evidence>
<feature type="transmembrane region" description="Helical" evidence="1">
    <location>
        <begin position="327"/>
        <end position="348"/>
    </location>
</feature>
<sequence length="359" mass="41459">MISKSSQELLDAQKKLTHYVEDIWGPYVDGEMIPDQYTTLRSRMKKRNLLIGTVLHETKSTKSIIDERTGRVITNRLHEICHDMAYLHNVTNSLTAEATCVAHYSLDNTSTQIDDDMGYYVETVNYVNANLDPSKKAYVYRQFKLGSPSILGEGLLLEDFKRKGPQLDVSRIIKLKRSTLVVFTVHFERFNLPGLIANFVKTGDPSIENQEKWLPWNREKMNHYLIDFDKSLKMPGNKPDYYRDPYEFWELALPGLSGWSGEAKRFPIGVDCCLISHFVDGLVSHWTNKSAAYSKTLQAEEETYQRFKDLVKFNEAELAELDAKSNILFYVAIPIGILIFVFGLVKFIEYRKRRAYNPL</sequence>
<reference evidence="3 4" key="1">
    <citation type="journal article" date="2017" name="Curr. Biol.">
        <title>Genome architecture and evolution of a unichromosomal asexual nematode.</title>
        <authorList>
            <person name="Fradin H."/>
            <person name="Zegar C."/>
            <person name="Gutwein M."/>
            <person name="Lucas J."/>
            <person name="Kovtun M."/>
            <person name="Corcoran D."/>
            <person name="Baugh L.R."/>
            <person name="Kiontke K."/>
            <person name="Gunsalus K."/>
            <person name="Fitch D.H."/>
            <person name="Piano F."/>
        </authorList>
    </citation>
    <scope>NUCLEOTIDE SEQUENCE [LARGE SCALE GENOMIC DNA]</scope>
    <source>
        <strain evidence="3">PF1309</strain>
    </source>
</reference>
<keyword evidence="1" id="KW-0472">Membrane</keyword>
<keyword evidence="1" id="KW-1133">Transmembrane helix</keyword>
<proteinExistence type="predicted"/>